<accession>A0ABW9IMR8</accession>
<evidence type="ECO:0000313" key="2">
    <source>
        <dbReference type="EMBL" id="MFM9649791.1"/>
    </source>
</evidence>
<proteinExistence type="predicted"/>
<name>A0ABW9IMR8_STRGJ</name>
<keyword evidence="1" id="KW-0472">Membrane</keyword>
<dbReference type="EMBL" id="JBJVNE010000014">
    <property type="protein sequence ID" value="MFM9649791.1"/>
    <property type="molecule type" value="Genomic_DNA"/>
</dbReference>
<evidence type="ECO:0000256" key="1">
    <source>
        <dbReference type="SAM" id="Phobius"/>
    </source>
</evidence>
<protein>
    <recommendedName>
        <fullName evidence="4">Holin</fullName>
    </recommendedName>
</protein>
<keyword evidence="3" id="KW-1185">Reference proteome</keyword>
<evidence type="ECO:0000313" key="3">
    <source>
        <dbReference type="Proteomes" id="UP001631993"/>
    </source>
</evidence>
<keyword evidence="1" id="KW-0812">Transmembrane</keyword>
<gene>
    <name evidence="2" type="ORF">ACKI1S_27045</name>
</gene>
<comment type="caution">
    <text evidence="2">The sequence shown here is derived from an EMBL/GenBank/DDBJ whole genome shotgun (WGS) entry which is preliminary data.</text>
</comment>
<feature type="transmembrane region" description="Helical" evidence="1">
    <location>
        <begin position="34"/>
        <end position="53"/>
    </location>
</feature>
<sequence length="122" mass="12402">MKIFGREPVYLLGAIAIALKLASAYGLNVSADQQTLINTLLSCIVAVASAVVLKTGAAGAAILQLASAGLALFVGFGLGLSAEQQAGWMSFVAAILAIVEHREVQAPVPALKVEQSSPVKAA</sequence>
<evidence type="ECO:0008006" key="4">
    <source>
        <dbReference type="Google" id="ProtNLM"/>
    </source>
</evidence>
<dbReference type="RefSeq" id="WP_369279812.1">
    <property type="nucleotide sequence ID" value="NZ_JBJVMW010000010.1"/>
</dbReference>
<keyword evidence="1" id="KW-1133">Transmembrane helix</keyword>
<organism evidence="2 3">
    <name type="scientific">Streptomyces galilaeus</name>
    <dbReference type="NCBI Taxonomy" id="33899"/>
    <lineage>
        <taxon>Bacteria</taxon>
        <taxon>Bacillati</taxon>
        <taxon>Actinomycetota</taxon>
        <taxon>Actinomycetes</taxon>
        <taxon>Kitasatosporales</taxon>
        <taxon>Streptomycetaceae</taxon>
        <taxon>Streptomyces</taxon>
    </lineage>
</organism>
<dbReference type="Proteomes" id="UP001631993">
    <property type="component" value="Unassembled WGS sequence"/>
</dbReference>
<feature type="transmembrane region" description="Helical" evidence="1">
    <location>
        <begin position="60"/>
        <end position="82"/>
    </location>
</feature>
<reference evidence="2 3" key="1">
    <citation type="submission" date="2024-12" db="EMBL/GenBank/DDBJ databases">
        <title>Forecasting of Potato common scab and diversities of Pathogenic streptomyces spp. in china.</title>
        <authorList>
            <person name="Handique U."/>
            <person name="Wu J."/>
        </authorList>
    </citation>
    <scope>NUCLEOTIDE SEQUENCE [LARGE SCALE GENOMIC DNA]</scope>
    <source>
        <strain evidence="2 3">ZRIMU1585</strain>
    </source>
</reference>